<organism evidence="5 6">
    <name type="scientific">Phanerochaete carnosa (strain HHB-10118-sp)</name>
    <name type="common">White-rot fungus</name>
    <name type="synonym">Peniophora carnosa</name>
    <dbReference type="NCBI Taxonomy" id="650164"/>
    <lineage>
        <taxon>Eukaryota</taxon>
        <taxon>Fungi</taxon>
        <taxon>Dikarya</taxon>
        <taxon>Basidiomycota</taxon>
        <taxon>Agaricomycotina</taxon>
        <taxon>Agaricomycetes</taxon>
        <taxon>Polyporales</taxon>
        <taxon>Phanerochaetaceae</taxon>
        <taxon>Phanerochaete</taxon>
    </lineage>
</organism>
<evidence type="ECO:0000313" key="6">
    <source>
        <dbReference type="Proteomes" id="UP000008370"/>
    </source>
</evidence>
<dbReference type="Gene3D" id="3.40.50.12780">
    <property type="entry name" value="N-terminal domain of ligase-like"/>
    <property type="match status" value="1"/>
</dbReference>
<dbReference type="InterPro" id="IPR000873">
    <property type="entry name" value="AMP-dep_synth/lig_dom"/>
</dbReference>
<dbReference type="Pfam" id="PF00501">
    <property type="entry name" value="AMP-binding"/>
    <property type="match status" value="1"/>
</dbReference>
<dbReference type="InterPro" id="IPR045851">
    <property type="entry name" value="AMP-bd_C_sf"/>
</dbReference>
<dbReference type="InParanoid" id="K5WJF1"/>
<dbReference type="Gene3D" id="3.30.300.30">
    <property type="match status" value="1"/>
</dbReference>
<evidence type="ECO:0000313" key="5">
    <source>
        <dbReference type="EMBL" id="EKM50352.1"/>
    </source>
</evidence>
<dbReference type="InterPro" id="IPR020845">
    <property type="entry name" value="AMP-binding_CS"/>
</dbReference>
<accession>K5WJF1</accession>
<dbReference type="SUPFAM" id="SSF56801">
    <property type="entry name" value="Acetyl-CoA synthetase-like"/>
    <property type="match status" value="1"/>
</dbReference>
<gene>
    <name evidence="5" type="ORF">PHACADRAFT_104699</name>
</gene>
<feature type="domain" description="AMP-dependent synthetase/ligase" evidence="3">
    <location>
        <begin position="36"/>
        <end position="404"/>
    </location>
</feature>
<comment type="similarity">
    <text evidence="1">Belongs to the ATP-dependent AMP-binding enzyme family.</text>
</comment>
<dbReference type="GeneID" id="18907328"/>
<dbReference type="RefSeq" id="XP_007400628.1">
    <property type="nucleotide sequence ID" value="XM_007400566.1"/>
</dbReference>
<keyword evidence="6" id="KW-1185">Reference proteome</keyword>
<dbReference type="EMBL" id="JH930478">
    <property type="protein sequence ID" value="EKM50352.1"/>
    <property type="molecule type" value="Genomic_DNA"/>
</dbReference>
<dbReference type="Pfam" id="PF13193">
    <property type="entry name" value="AMP-binding_C"/>
    <property type="match status" value="1"/>
</dbReference>
<evidence type="ECO:0000256" key="1">
    <source>
        <dbReference type="ARBA" id="ARBA00006432"/>
    </source>
</evidence>
<proteinExistence type="inferred from homology"/>
<dbReference type="InterPro" id="IPR042099">
    <property type="entry name" value="ANL_N_sf"/>
</dbReference>
<dbReference type="PROSITE" id="PS00455">
    <property type="entry name" value="AMP_BINDING"/>
    <property type="match status" value="1"/>
</dbReference>
<keyword evidence="2" id="KW-0436">Ligase</keyword>
<dbReference type="PANTHER" id="PTHR24096">
    <property type="entry name" value="LONG-CHAIN-FATTY-ACID--COA LIGASE"/>
    <property type="match status" value="1"/>
</dbReference>
<dbReference type="GO" id="GO:0016405">
    <property type="term" value="F:CoA-ligase activity"/>
    <property type="evidence" value="ECO:0007669"/>
    <property type="project" value="TreeGrafter"/>
</dbReference>
<reference evidence="5 6" key="1">
    <citation type="journal article" date="2012" name="BMC Genomics">
        <title>Comparative genomics of the white-rot fungi, Phanerochaete carnosa and P. chrysosporium, to elucidate the genetic basis of the distinct wood types they colonize.</title>
        <authorList>
            <person name="Suzuki H."/>
            <person name="MacDonald J."/>
            <person name="Syed K."/>
            <person name="Salamov A."/>
            <person name="Hori C."/>
            <person name="Aerts A."/>
            <person name="Henrissat B."/>
            <person name="Wiebenga A."/>
            <person name="vanKuyk P.A."/>
            <person name="Barry K."/>
            <person name="Lindquist E."/>
            <person name="LaButti K."/>
            <person name="Lapidus A."/>
            <person name="Lucas S."/>
            <person name="Coutinho P."/>
            <person name="Gong Y."/>
            <person name="Samejima M."/>
            <person name="Mahadevan R."/>
            <person name="Abou-Zaid M."/>
            <person name="de Vries R.P."/>
            <person name="Igarashi K."/>
            <person name="Yadav J.S."/>
            <person name="Grigoriev I.V."/>
            <person name="Master E.R."/>
        </authorList>
    </citation>
    <scope>NUCLEOTIDE SEQUENCE [LARGE SCALE GENOMIC DNA]</scope>
    <source>
        <strain evidence="5 6">HHB-10118-sp</strain>
    </source>
</reference>
<name>K5WJF1_PHACS</name>
<feature type="domain" description="AMP-binding enzyme C-terminal" evidence="4">
    <location>
        <begin position="456"/>
        <end position="540"/>
    </location>
</feature>
<dbReference type="InterPro" id="IPR025110">
    <property type="entry name" value="AMP-bd_C"/>
</dbReference>
<evidence type="ECO:0008006" key="7">
    <source>
        <dbReference type="Google" id="ProtNLM"/>
    </source>
</evidence>
<protein>
    <recommendedName>
        <fullName evidence="7">AMP-dependent synthetase/ligase domain-containing protein</fullName>
    </recommendedName>
</protein>
<evidence type="ECO:0000256" key="2">
    <source>
        <dbReference type="ARBA" id="ARBA00022598"/>
    </source>
</evidence>
<sequence>RVSTPPVPLPRQSFFTYLLEQDIFNDNHPYSINGQTGKVHTRGQLKRESLRLAHGLRNARNVGLSAFEKGSVALVVSPATNLYPTLIFALGAAGIVCSPANPLYTEYELAHAVKVSRASHVLAHASVMPLVLSTLRSLGRSQEDIRRSVIIVSPEDEIPAEYKSRGWASLSKLDYTPVPSVPEHLDGGASDATAFIYFSSGTTGLSKGVELSHANVTANLAQMRACYQYLQSNRDVTITGLPLFHVVGGQTFVLFPFLKGVPVVALPRLVLEEYLACIERYKVSMVITLPPVLLALTTSPLVDKYDLSSLRVMTVGAAPVSPEMILACRRRFAKKGWQATIGEAYGMDRAMSVRANHVMVSHASSIGWQFPNSEIRVVDDDDKDVPIGSQGELWFRSPSVMKGYANNPKATAETITPDGWLKTGDMAVVDKDGFVSITDRKKELIKYKGFQVAPAELEDIIGSHQGVADCAVIGVYEKDQATELPKAYVVPRDAKLLKGGDPSSLIQSIHSLVAPRVAHYKYLRGGIALTAEIPRTPSGKILKRKLRELEGAQKGPIPKL</sequence>
<dbReference type="STRING" id="650164.K5WJF1"/>
<dbReference type="PANTHER" id="PTHR24096:SF149">
    <property type="entry name" value="AMP-BINDING DOMAIN-CONTAINING PROTEIN-RELATED"/>
    <property type="match status" value="1"/>
</dbReference>
<dbReference type="KEGG" id="pco:PHACADRAFT_104699"/>
<dbReference type="FunCoup" id="K5WJF1">
    <property type="interactions" value="299"/>
</dbReference>
<dbReference type="OrthoDB" id="1898221at2759"/>
<evidence type="ECO:0000259" key="3">
    <source>
        <dbReference type="Pfam" id="PF00501"/>
    </source>
</evidence>
<dbReference type="HOGENOM" id="CLU_000022_59_2_1"/>
<dbReference type="AlphaFoldDB" id="K5WJF1"/>
<feature type="non-terminal residue" evidence="5">
    <location>
        <position position="560"/>
    </location>
</feature>
<evidence type="ECO:0000259" key="4">
    <source>
        <dbReference type="Pfam" id="PF13193"/>
    </source>
</evidence>
<dbReference type="Proteomes" id="UP000008370">
    <property type="component" value="Unassembled WGS sequence"/>
</dbReference>